<protein>
    <submittedName>
        <fullName evidence="3">A2 maturation protein</fullName>
    </submittedName>
</protein>
<keyword evidence="1" id="KW-0945">Host-virus interaction</keyword>
<comment type="similarity">
    <text evidence="2">Belongs to the Leviviricetes maturation protein family.</text>
</comment>
<keyword evidence="1" id="KW-1161">Viral attachment to host cell</keyword>
<evidence type="ECO:0000313" key="3">
    <source>
        <dbReference type="EMBL" id="QIS87956.1"/>
    </source>
</evidence>
<name>A0A6H0DIB7_9VIRU</name>
<organism evidence="3">
    <name type="scientific">Ellsworth virus</name>
    <dbReference type="NCBI Taxonomy" id="2707217"/>
    <lineage>
        <taxon>Viruses</taxon>
        <taxon>Riboviria</taxon>
    </lineage>
</organism>
<dbReference type="InterPro" id="IPR005563">
    <property type="entry name" value="A_protein"/>
</dbReference>
<sequence>MSYYRRPGVRTYEPRFETSWQSPKVRGISWKKVKQTGFIKMTPYSKGRTVVERFLARIPTYNFNSHWFINYERDDTPHPAFPAWVASCELEQGDIRYWAETRPRRVVKYVDNLPMEADLHDADQDVMARVVTDNMSSYDLLTELAELRSTLETVKAALVAAIHPLREAARLRDEYLRRARNRPERAAREWANRWLQYRYELMPLILSVQDIISTYADRDAIYKTSRASRHLHGKTVPQESADPNAELSFLRTAEYTYKIRGVGKALFRPSDLLNLRLFDQISFNPVTTAWELIPLSFVIDWFINIGDWLVCQMANLKSLASQREFCISHKFTRTIDTYLVNQRRYEFLITNRYGGSVTVRLPSGPRAQLVQRESADGYDRRLFDPGEVELDIQFDINWMRSLDAFALSLKPLITALRKLL</sequence>
<reference evidence="3" key="1">
    <citation type="submission" date="2020-01" db="EMBL/GenBank/DDBJ databases">
        <title>Sustained virome diversity in Antarctic penguins and their ticks: geographical connectedness and no evidence for low pathogen pressure.</title>
        <authorList>
            <person name="Wille M."/>
            <person name="Harvey E."/>
            <person name="Shi M."/>
            <person name="Gonzalez-Acuna D."/>
            <person name="Holmes E.C."/>
            <person name="Hurt A.C."/>
        </authorList>
    </citation>
    <scope>NUCLEOTIDE SEQUENCE</scope>
    <source>
        <strain evidence="3">Antarctic22</strain>
    </source>
</reference>
<evidence type="ECO:0000256" key="2">
    <source>
        <dbReference type="ARBA" id="ARBA00035110"/>
    </source>
</evidence>
<keyword evidence="1" id="KW-1175">Viral attachment to host cell pilus</keyword>
<dbReference type="Pfam" id="PF03863">
    <property type="entry name" value="Phage_mat-A"/>
    <property type="match status" value="1"/>
</dbReference>
<accession>A0A6H0DIB7</accession>
<keyword evidence="1" id="KW-0946">Virion</keyword>
<proteinExistence type="inferred from homology"/>
<evidence type="ECO:0000256" key="1">
    <source>
        <dbReference type="ARBA" id="ARBA00023104"/>
    </source>
</evidence>
<keyword evidence="1" id="KW-1160">Virus entry into host cell</keyword>
<dbReference type="GO" id="GO:0039666">
    <property type="term" value="P:virion attachment to host cell pilus"/>
    <property type="evidence" value="ECO:0007669"/>
    <property type="project" value="UniProtKB-KW"/>
</dbReference>
<dbReference type="EMBL" id="MT025086">
    <property type="protein sequence ID" value="QIS87956.1"/>
    <property type="molecule type" value="Genomic_RNA"/>
</dbReference>